<comment type="caution">
    <text evidence="2">The sequence shown here is derived from an EMBL/GenBank/DDBJ whole genome shotgun (WGS) entry which is preliminary data.</text>
</comment>
<reference evidence="2" key="1">
    <citation type="journal article" date="2019" name="Sci. Rep.">
        <title>Draft genome of Tanacetum cinerariifolium, the natural source of mosquito coil.</title>
        <authorList>
            <person name="Yamashiro T."/>
            <person name="Shiraishi A."/>
            <person name="Satake H."/>
            <person name="Nakayama K."/>
        </authorList>
    </citation>
    <scope>NUCLEOTIDE SEQUENCE</scope>
</reference>
<name>A0A699RKJ2_TANCI</name>
<feature type="region of interest" description="Disordered" evidence="1">
    <location>
        <begin position="1"/>
        <end position="39"/>
    </location>
</feature>
<protein>
    <submittedName>
        <fullName evidence="2">Uncharacterized protein</fullName>
    </submittedName>
</protein>
<dbReference type="EMBL" id="BKCJ011088848">
    <property type="protein sequence ID" value="GFC83314.1"/>
    <property type="molecule type" value="Genomic_DNA"/>
</dbReference>
<dbReference type="AlphaFoldDB" id="A0A699RKJ2"/>
<evidence type="ECO:0000313" key="2">
    <source>
        <dbReference type="EMBL" id="GFC83314.1"/>
    </source>
</evidence>
<evidence type="ECO:0000256" key="1">
    <source>
        <dbReference type="SAM" id="MobiDB-lite"/>
    </source>
</evidence>
<gene>
    <name evidence="2" type="ORF">Tci_855284</name>
</gene>
<accession>A0A699RKJ2</accession>
<organism evidence="2">
    <name type="scientific">Tanacetum cinerariifolium</name>
    <name type="common">Dalmatian daisy</name>
    <name type="synonym">Chrysanthemum cinerariifolium</name>
    <dbReference type="NCBI Taxonomy" id="118510"/>
    <lineage>
        <taxon>Eukaryota</taxon>
        <taxon>Viridiplantae</taxon>
        <taxon>Streptophyta</taxon>
        <taxon>Embryophyta</taxon>
        <taxon>Tracheophyta</taxon>
        <taxon>Spermatophyta</taxon>
        <taxon>Magnoliopsida</taxon>
        <taxon>eudicotyledons</taxon>
        <taxon>Gunneridae</taxon>
        <taxon>Pentapetalae</taxon>
        <taxon>asterids</taxon>
        <taxon>campanulids</taxon>
        <taxon>Asterales</taxon>
        <taxon>Asteraceae</taxon>
        <taxon>Asteroideae</taxon>
        <taxon>Anthemideae</taxon>
        <taxon>Anthemidinae</taxon>
        <taxon>Tanacetum</taxon>
    </lineage>
</organism>
<feature type="non-terminal residue" evidence="2">
    <location>
        <position position="1"/>
    </location>
</feature>
<sequence length="61" mass="6977">KKDKSQKRRHDDKDPPPPPADNVNVSDSENTDTVHLPKLKTRPDWMMAVLEEDRPATLEAD</sequence>
<feature type="compositionally biased region" description="Polar residues" evidence="1">
    <location>
        <begin position="23"/>
        <end position="33"/>
    </location>
</feature>
<proteinExistence type="predicted"/>